<organism evidence="1 2">
    <name type="scientific">Iphiclides podalirius</name>
    <name type="common">scarce swallowtail</name>
    <dbReference type="NCBI Taxonomy" id="110791"/>
    <lineage>
        <taxon>Eukaryota</taxon>
        <taxon>Metazoa</taxon>
        <taxon>Ecdysozoa</taxon>
        <taxon>Arthropoda</taxon>
        <taxon>Hexapoda</taxon>
        <taxon>Insecta</taxon>
        <taxon>Pterygota</taxon>
        <taxon>Neoptera</taxon>
        <taxon>Endopterygota</taxon>
        <taxon>Lepidoptera</taxon>
        <taxon>Glossata</taxon>
        <taxon>Ditrysia</taxon>
        <taxon>Papilionoidea</taxon>
        <taxon>Papilionidae</taxon>
        <taxon>Papilioninae</taxon>
        <taxon>Iphiclides</taxon>
    </lineage>
</organism>
<proteinExistence type="predicted"/>
<dbReference type="EMBL" id="OW152813">
    <property type="protein sequence ID" value="CAH2036145.1"/>
    <property type="molecule type" value="Genomic_DNA"/>
</dbReference>
<name>A0ABN8HLV2_9NEOP</name>
<protein>
    <submittedName>
        <fullName evidence="1">Uncharacterized protein</fullName>
    </submittedName>
</protein>
<keyword evidence="2" id="KW-1185">Reference proteome</keyword>
<reference evidence="1" key="1">
    <citation type="submission" date="2022-03" db="EMBL/GenBank/DDBJ databases">
        <authorList>
            <person name="Martin H S."/>
        </authorList>
    </citation>
    <scope>NUCLEOTIDE SEQUENCE</scope>
</reference>
<accession>A0ABN8HLV2</accession>
<sequence>MKTLAARHPVTLPFYFFYYFYNTSEARGREHVVRSRSPVAPRQSGSGLPREVRSLLARERSPRCRDLVRWRAVNQLSGRDVTRASISARALARRHSLAELRARRARTPPWTAVDRSVKHNYYSDTDYLSVTRCRKTSSPRWAPSPELSHFDSTIYGIHQILLRTGGDGPWTALLHT</sequence>
<gene>
    <name evidence="1" type="ORF">IPOD504_LOCUS863</name>
</gene>
<evidence type="ECO:0000313" key="2">
    <source>
        <dbReference type="Proteomes" id="UP000837857"/>
    </source>
</evidence>
<evidence type="ECO:0000313" key="1">
    <source>
        <dbReference type="EMBL" id="CAH2036145.1"/>
    </source>
</evidence>
<feature type="non-terminal residue" evidence="1">
    <location>
        <position position="176"/>
    </location>
</feature>
<dbReference type="Proteomes" id="UP000837857">
    <property type="component" value="Chromosome 1"/>
</dbReference>